<keyword evidence="1" id="KW-0677">Repeat</keyword>
<gene>
    <name evidence="7" type="ORF">Q9L58_005564</name>
</gene>
<dbReference type="PROSITE" id="PS50088">
    <property type="entry name" value="ANK_REPEAT"/>
    <property type="match status" value="10"/>
</dbReference>
<dbReference type="Pfam" id="PF13637">
    <property type="entry name" value="Ank_4"/>
    <property type="match status" value="1"/>
</dbReference>
<feature type="region of interest" description="Disordered" evidence="4">
    <location>
        <begin position="649"/>
        <end position="679"/>
    </location>
</feature>
<dbReference type="Pfam" id="PF13857">
    <property type="entry name" value="Ank_5"/>
    <property type="match status" value="1"/>
</dbReference>
<feature type="compositionally biased region" description="Basic and acidic residues" evidence="4">
    <location>
        <begin position="836"/>
        <end position="857"/>
    </location>
</feature>
<dbReference type="InterPro" id="IPR056125">
    <property type="entry name" value="DUF7708"/>
</dbReference>
<dbReference type="PROSITE" id="PS50837">
    <property type="entry name" value="NACHT"/>
    <property type="match status" value="1"/>
</dbReference>
<dbReference type="InterPro" id="IPR043136">
    <property type="entry name" value="B30.2/SPRY_sf"/>
</dbReference>
<feature type="repeat" description="ANK" evidence="3">
    <location>
        <begin position="1197"/>
        <end position="1230"/>
    </location>
</feature>
<feature type="domain" description="NACHT" evidence="6">
    <location>
        <begin position="352"/>
        <end position="516"/>
    </location>
</feature>
<accession>A0ABR3GIX5</accession>
<dbReference type="PROSITE" id="PS50188">
    <property type="entry name" value="B302_SPRY"/>
    <property type="match status" value="1"/>
</dbReference>
<proteinExistence type="predicted"/>
<dbReference type="InterPro" id="IPR056884">
    <property type="entry name" value="NPHP3-like_N"/>
</dbReference>
<evidence type="ECO:0000259" key="5">
    <source>
        <dbReference type="PROSITE" id="PS50188"/>
    </source>
</evidence>
<dbReference type="SUPFAM" id="SSF48403">
    <property type="entry name" value="Ankyrin repeat"/>
    <property type="match status" value="2"/>
</dbReference>
<dbReference type="InterPro" id="IPR007111">
    <property type="entry name" value="NACHT_NTPase"/>
</dbReference>
<feature type="compositionally biased region" description="Low complexity" evidence="4">
    <location>
        <begin position="803"/>
        <end position="814"/>
    </location>
</feature>
<keyword evidence="8" id="KW-1185">Reference proteome</keyword>
<evidence type="ECO:0000259" key="6">
    <source>
        <dbReference type="PROSITE" id="PS50837"/>
    </source>
</evidence>
<feature type="repeat" description="ANK" evidence="3">
    <location>
        <begin position="1162"/>
        <end position="1196"/>
    </location>
</feature>
<evidence type="ECO:0000256" key="1">
    <source>
        <dbReference type="ARBA" id="ARBA00022737"/>
    </source>
</evidence>
<dbReference type="SUPFAM" id="SSF49899">
    <property type="entry name" value="Concanavalin A-like lectins/glucanases"/>
    <property type="match status" value="1"/>
</dbReference>
<keyword evidence="2 3" id="KW-0040">ANK repeat</keyword>
<dbReference type="InterPro" id="IPR036770">
    <property type="entry name" value="Ankyrin_rpt-contain_sf"/>
</dbReference>
<dbReference type="Pfam" id="PF00622">
    <property type="entry name" value="SPRY"/>
    <property type="match status" value="1"/>
</dbReference>
<dbReference type="EMBL" id="JBBBZM010000068">
    <property type="protein sequence ID" value="KAL0635516.1"/>
    <property type="molecule type" value="Genomic_DNA"/>
</dbReference>
<dbReference type="Proteomes" id="UP001447188">
    <property type="component" value="Unassembled WGS sequence"/>
</dbReference>
<dbReference type="InterPro" id="IPR027417">
    <property type="entry name" value="P-loop_NTPase"/>
</dbReference>
<feature type="repeat" description="ANK" evidence="3">
    <location>
        <begin position="1264"/>
        <end position="1287"/>
    </location>
</feature>
<name>A0ABR3GIX5_9PEZI</name>
<dbReference type="Pfam" id="PF12796">
    <property type="entry name" value="Ank_2"/>
    <property type="match status" value="3"/>
</dbReference>
<feature type="repeat" description="ANK" evidence="3">
    <location>
        <begin position="1231"/>
        <end position="1263"/>
    </location>
</feature>
<dbReference type="SMART" id="SM00248">
    <property type="entry name" value="ANK"/>
    <property type="match status" value="12"/>
</dbReference>
<feature type="compositionally biased region" description="Acidic residues" evidence="4">
    <location>
        <begin position="649"/>
        <end position="669"/>
    </location>
</feature>
<dbReference type="PRINTS" id="PR01415">
    <property type="entry name" value="ANKYRIN"/>
</dbReference>
<dbReference type="InterPro" id="IPR051165">
    <property type="entry name" value="Multifunctional_ANK_Repeat"/>
</dbReference>
<evidence type="ECO:0000256" key="4">
    <source>
        <dbReference type="SAM" id="MobiDB-lite"/>
    </source>
</evidence>
<evidence type="ECO:0000313" key="7">
    <source>
        <dbReference type="EMBL" id="KAL0635516.1"/>
    </source>
</evidence>
<dbReference type="Gene3D" id="2.60.120.920">
    <property type="match status" value="1"/>
</dbReference>
<reference evidence="7 8" key="1">
    <citation type="submission" date="2024-02" db="EMBL/GenBank/DDBJ databases">
        <title>Discinaceae phylogenomics.</title>
        <authorList>
            <person name="Dirks A.C."/>
            <person name="James T.Y."/>
        </authorList>
    </citation>
    <scope>NUCLEOTIDE SEQUENCE [LARGE SCALE GENOMIC DNA]</scope>
    <source>
        <strain evidence="7 8">ACD0624</strain>
    </source>
</reference>
<dbReference type="Pfam" id="PF00023">
    <property type="entry name" value="Ank"/>
    <property type="match status" value="2"/>
</dbReference>
<feature type="repeat" description="ANK" evidence="3">
    <location>
        <begin position="1303"/>
        <end position="1324"/>
    </location>
</feature>
<feature type="domain" description="B30.2/SPRY" evidence="5">
    <location>
        <begin position="1420"/>
        <end position="1589"/>
    </location>
</feature>
<evidence type="ECO:0008006" key="9">
    <source>
        <dbReference type="Google" id="ProtNLM"/>
    </source>
</evidence>
<dbReference type="SUPFAM" id="SSF52540">
    <property type="entry name" value="P-loop containing nucleoside triphosphate hydrolases"/>
    <property type="match status" value="1"/>
</dbReference>
<dbReference type="Gene3D" id="1.25.40.20">
    <property type="entry name" value="Ankyrin repeat-containing domain"/>
    <property type="match status" value="4"/>
</dbReference>
<dbReference type="PANTHER" id="PTHR24123">
    <property type="entry name" value="ANKYRIN REPEAT-CONTAINING"/>
    <property type="match status" value="1"/>
</dbReference>
<feature type="region of interest" description="Disordered" evidence="4">
    <location>
        <begin position="876"/>
        <end position="906"/>
    </location>
</feature>
<evidence type="ECO:0000256" key="3">
    <source>
        <dbReference type="PROSITE-ProRule" id="PRU00023"/>
    </source>
</evidence>
<dbReference type="Gene3D" id="3.40.50.300">
    <property type="entry name" value="P-loop containing nucleotide triphosphate hydrolases"/>
    <property type="match status" value="1"/>
</dbReference>
<organism evidence="7 8">
    <name type="scientific">Discina gigas</name>
    <dbReference type="NCBI Taxonomy" id="1032678"/>
    <lineage>
        <taxon>Eukaryota</taxon>
        <taxon>Fungi</taxon>
        <taxon>Dikarya</taxon>
        <taxon>Ascomycota</taxon>
        <taxon>Pezizomycotina</taxon>
        <taxon>Pezizomycetes</taxon>
        <taxon>Pezizales</taxon>
        <taxon>Discinaceae</taxon>
        <taxon>Discina</taxon>
    </lineage>
</organism>
<feature type="repeat" description="ANK" evidence="3">
    <location>
        <begin position="1032"/>
        <end position="1060"/>
    </location>
</feature>
<feature type="compositionally biased region" description="Polar residues" evidence="4">
    <location>
        <begin position="893"/>
        <end position="902"/>
    </location>
</feature>
<dbReference type="Pfam" id="PF24809">
    <property type="entry name" value="DUF7708"/>
    <property type="match status" value="1"/>
</dbReference>
<feature type="region of interest" description="Disordered" evidence="4">
    <location>
        <begin position="803"/>
        <end position="857"/>
    </location>
</feature>
<feature type="repeat" description="ANK" evidence="3">
    <location>
        <begin position="1129"/>
        <end position="1161"/>
    </location>
</feature>
<feature type="repeat" description="ANK" evidence="3">
    <location>
        <begin position="1340"/>
        <end position="1372"/>
    </location>
</feature>
<evidence type="ECO:0000256" key="2">
    <source>
        <dbReference type="ARBA" id="ARBA00023043"/>
    </source>
</evidence>
<comment type="caution">
    <text evidence="7">The sequence shown here is derived from an EMBL/GenBank/DDBJ whole genome shotgun (WGS) entry which is preliminary data.</text>
</comment>
<sequence length="1589" mass="176269">MASISALSKAPPQIVDSVSSWEQAKRIFHEKLKEEEGGDLTKVQEFLHDSTTIKQAVESCVSAGKKADGEYSEGYVTIAGKQLFLRKRLARILKKVQMFVQFGDIAIQHNPETTSLVWAAFRMMLQVAINDIETCELLTDACEEIAGTLFVCEVYERRHRAVATAGNSDNEVAQKVVDQIPPLYAIILELSYDAKKFLSKNKIARFLRSGTGLKFRGLIDSIRKRVQQIHTSAGVAFQEEALASLAGLHKEFNEQFEDMRQFLQEYVFSITEDTNRNAQEINSNLKKKLKVDEQKRLEMEYEKNVKWLEPLEHLEDSGSEYRLNLDRRQPNTCTWIFNHTEYKTWHGSDSSKILWVSGNAGFGKSVLVSSIIENLKGEDDSRIVLFFFCKIGDDSTQRAGSVLRNLIFQLYEKTRDLPELYTRCTKVITKAQSSKKTKRGEMVEYVKSVKSLKQILEEIVEIFGKQVFVVIDALDECKDRKPEALLAALRGLIEAEDIKVKIILASRPEIDIEESLQGVSRVEVNQDSNSVDIKAYLVKELKKLPSLKPKDRKIACKAIIERSDGMFRYANMQIDRLRQPWRPPLKNHLDALPVGLEASYRQIFEQIKPELQELLMVALRWTILADGDIPALLVAEDYRRVFELVEAGDEVEDDKDGDDEDEDFGDDEGGGNGEADHMKDKTEDHDEMLENTIIQIKEAGSVFLESGGNETTMSLRHASVKDFMLNEGERTYSRTDSQHIPCQLCQRCNASISQTSALTITPKLGHLSLVLSIFNHLNSTAFIERYLPVLDEEIKDELSKITESTNTTENSNPENPEKQVESVQEGNEVDTGGPRNLEDKEIESTNHDDEADHPDDTTTDEILRDLIQKDEIVETLENKGDCAPSIEDPSISIEPTTNNENSAGEDLVQPVTEEVEVTQLNDADPENQPEDDKSAPSEADSDYGAQDEHEVTDANVSETKLRYEFTHWMYHLREAEQLWASEERETSADWARLWGLVDKFLLESSASFIRWQYAVWASSYPYLFDTSSLGKPIHVAASYGLTALVERLLDRGADVNSVNPDGVTALYLAADTQEPSTVELLLKRGASVHMRSWDQTTPLCRVAAKLNGNAKIAKLLLDGGSEPGASDSTGVTPIHSACLNGNIEVFRLLVASGADVKVKDNSGESPLHFGLKRADPPLDLIEELIRLGADVNEQDNNSQAPLDVVSRASGSTAIISLLLSSGADINDDDVFGYTALHSAAASGSLGVVTLLVEKGADLSLRDKKGNSALAWAAQYGNADVVKYLIQRLVAQGNESYITTVDIRGRTALHRAAAKGYVDVVEMLLTAENTDSTLLARESIPRATPLHAAAYQGHEMVVKILLKNGGDVKARNRLGETPIDLALKGWSRGVERREGPINCLICMAKSAPETILGSRGLLHIAARKGSDSIVRQLLELGVDPNEIDEHGWTSALVALQYDRPAIVDILKSHGQNPDFPHAEENGPLIGNPPTVWVDYALSTIGISEDGMELHYTVTLGIGDDNTPLDGRFPGWDAGSYGYHGDDGKKYVVGAGTDYGETFGPGDTVGCGMDFRDNTVFFTKNGISQGMMRSE</sequence>
<dbReference type="InterPro" id="IPR002110">
    <property type="entry name" value="Ankyrin_rpt"/>
</dbReference>
<dbReference type="InterPro" id="IPR001870">
    <property type="entry name" value="B30.2/SPRY"/>
</dbReference>
<feature type="repeat" description="ANK" evidence="3">
    <location>
        <begin position="1061"/>
        <end position="1093"/>
    </location>
</feature>
<dbReference type="InterPro" id="IPR013320">
    <property type="entry name" value="ConA-like_dom_sf"/>
</dbReference>
<feature type="region of interest" description="Disordered" evidence="4">
    <location>
        <begin position="919"/>
        <end position="955"/>
    </location>
</feature>
<dbReference type="PANTHER" id="PTHR24123:SF33">
    <property type="entry name" value="PROTEIN HOS4"/>
    <property type="match status" value="1"/>
</dbReference>
<evidence type="ECO:0000313" key="8">
    <source>
        <dbReference type="Proteomes" id="UP001447188"/>
    </source>
</evidence>
<dbReference type="InterPro" id="IPR003877">
    <property type="entry name" value="SPRY_dom"/>
</dbReference>
<dbReference type="Pfam" id="PF24883">
    <property type="entry name" value="NPHP3_N"/>
    <property type="match status" value="1"/>
</dbReference>
<protein>
    <recommendedName>
        <fullName evidence="9">Protein ssh4</fullName>
    </recommendedName>
</protein>
<dbReference type="PROSITE" id="PS50297">
    <property type="entry name" value="ANK_REP_REGION"/>
    <property type="match status" value="9"/>
</dbReference>
<feature type="repeat" description="ANK" evidence="3">
    <location>
        <begin position="1412"/>
        <end position="1444"/>
    </location>
</feature>